<keyword evidence="3 5" id="KW-1133">Transmembrane helix</keyword>
<accession>A0A0P6X4Z2</accession>
<dbReference type="PANTHER" id="PTHR33514:SF1">
    <property type="entry name" value="ABC TRANSPORTER PERMEASE"/>
    <property type="match status" value="1"/>
</dbReference>
<comment type="caution">
    <text evidence="6">The sequence shown here is derived from an EMBL/GenBank/DDBJ whole genome shotgun (WGS) entry which is preliminary data.</text>
</comment>
<sequence length="278" mass="31877">MNPKMKIFSYNSADTYIHRLSGLTKLLCFLLLTFAVMYSYDIRVILAVMAFSVLLMRLSLIQFSQIRVMVIYVLIFLATNAVISFFFSPEFGVSIYGTRHEFARVFGVSLTYEQLFYQVTKFFKYAAVVPLGMIFLLTTNPSEFASSLNGIGVNYKAAYAVALTLRYFPDIQRDYHDIYLSQQARGLELSQKAKFLDRFKNSLLIVIPLIFSTLDRIEVISNAMDLRGFSKSKTRTWYTSRKLNRQDALALGVSALIFLIALGVSLFINHSRFYNPFI</sequence>
<evidence type="ECO:0000256" key="5">
    <source>
        <dbReference type="SAM" id="Phobius"/>
    </source>
</evidence>
<comment type="subcellular location">
    <subcellularLocation>
        <location evidence="1">Membrane</location>
        <topology evidence="1">Multi-pass membrane protein</topology>
    </subcellularLocation>
</comment>
<dbReference type="InterPro" id="IPR003339">
    <property type="entry name" value="ABC/ECF_trnsptr_transmembrane"/>
</dbReference>
<organism evidence="6 7">
    <name type="scientific">Ornatilinea apprima</name>
    <dbReference type="NCBI Taxonomy" id="1134406"/>
    <lineage>
        <taxon>Bacteria</taxon>
        <taxon>Bacillati</taxon>
        <taxon>Chloroflexota</taxon>
        <taxon>Anaerolineae</taxon>
        <taxon>Anaerolineales</taxon>
        <taxon>Anaerolineaceae</taxon>
        <taxon>Ornatilinea</taxon>
    </lineage>
</organism>
<keyword evidence="4 5" id="KW-0472">Membrane</keyword>
<gene>
    <name evidence="6" type="ORF">ADN00_09760</name>
</gene>
<evidence type="ECO:0000256" key="1">
    <source>
        <dbReference type="ARBA" id="ARBA00004141"/>
    </source>
</evidence>
<evidence type="ECO:0000256" key="3">
    <source>
        <dbReference type="ARBA" id="ARBA00022989"/>
    </source>
</evidence>
<dbReference type="EMBL" id="LGCL01000024">
    <property type="protein sequence ID" value="KPL76878.1"/>
    <property type="molecule type" value="Genomic_DNA"/>
</dbReference>
<protein>
    <submittedName>
        <fullName evidence="6">Membrane protein</fullName>
    </submittedName>
</protein>
<dbReference type="STRING" id="1134406.ADN00_09760"/>
<name>A0A0P6X4Z2_9CHLR</name>
<reference evidence="6 7" key="1">
    <citation type="submission" date="2015-07" db="EMBL/GenBank/DDBJ databases">
        <title>Genome sequence of Ornatilinea apprima DSM 23815.</title>
        <authorList>
            <person name="Hemp J."/>
            <person name="Ward L.M."/>
            <person name="Pace L.A."/>
            <person name="Fischer W.W."/>
        </authorList>
    </citation>
    <scope>NUCLEOTIDE SEQUENCE [LARGE SCALE GENOMIC DNA]</scope>
    <source>
        <strain evidence="6 7">P3M-1</strain>
    </source>
</reference>
<evidence type="ECO:0000313" key="7">
    <source>
        <dbReference type="Proteomes" id="UP000050417"/>
    </source>
</evidence>
<dbReference type="PANTHER" id="PTHR33514">
    <property type="entry name" value="PROTEIN ABCI12, CHLOROPLASTIC"/>
    <property type="match status" value="1"/>
</dbReference>
<feature type="transmembrane region" description="Helical" evidence="5">
    <location>
        <begin position="68"/>
        <end position="87"/>
    </location>
</feature>
<dbReference type="Proteomes" id="UP000050417">
    <property type="component" value="Unassembled WGS sequence"/>
</dbReference>
<feature type="transmembrane region" description="Helical" evidence="5">
    <location>
        <begin position="20"/>
        <end position="38"/>
    </location>
</feature>
<dbReference type="CDD" id="cd16914">
    <property type="entry name" value="EcfT"/>
    <property type="match status" value="1"/>
</dbReference>
<dbReference type="GO" id="GO:0005886">
    <property type="term" value="C:plasma membrane"/>
    <property type="evidence" value="ECO:0007669"/>
    <property type="project" value="TreeGrafter"/>
</dbReference>
<evidence type="ECO:0000313" key="6">
    <source>
        <dbReference type="EMBL" id="KPL76878.1"/>
    </source>
</evidence>
<keyword evidence="2 5" id="KW-0812">Transmembrane</keyword>
<feature type="transmembrane region" description="Helical" evidence="5">
    <location>
        <begin position="122"/>
        <end position="139"/>
    </location>
</feature>
<evidence type="ECO:0000256" key="4">
    <source>
        <dbReference type="ARBA" id="ARBA00023136"/>
    </source>
</evidence>
<evidence type="ECO:0000256" key="2">
    <source>
        <dbReference type="ARBA" id="ARBA00022692"/>
    </source>
</evidence>
<proteinExistence type="predicted"/>
<dbReference type="AlphaFoldDB" id="A0A0P6X4Z2"/>
<dbReference type="PATRIC" id="fig|1134406.4.peg.2409"/>
<feature type="transmembrane region" description="Helical" evidence="5">
    <location>
        <begin position="248"/>
        <end position="268"/>
    </location>
</feature>
<feature type="transmembrane region" description="Helical" evidence="5">
    <location>
        <begin position="44"/>
        <end position="61"/>
    </location>
</feature>
<keyword evidence="7" id="KW-1185">Reference proteome</keyword>
<dbReference type="OrthoDB" id="8075495at2"/>
<dbReference type="Pfam" id="PF02361">
    <property type="entry name" value="CbiQ"/>
    <property type="match status" value="1"/>
</dbReference>